<dbReference type="PANTHER" id="PTHR24249:SF372">
    <property type="entry name" value="G-PROTEIN COUPLED RECEPTORS FAMILY 1 PROFILE DOMAIN-CONTAINING PROTEIN"/>
    <property type="match status" value="1"/>
</dbReference>
<evidence type="ECO:0000259" key="11">
    <source>
        <dbReference type="PROSITE" id="PS50262"/>
    </source>
</evidence>
<accession>A0ABN8M9U6</accession>
<evidence type="ECO:0000256" key="2">
    <source>
        <dbReference type="ARBA" id="ARBA00022475"/>
    </source>
</evidence>
<dbReference type="PANTHER" id="PTHR24249">
    <property type="entry name" value="HISTAMINE RECEPTOR-RELATED G-PROTEIN COUPLED RECEPTOR"/>
    <property type="match status" value="1"/>
</dbReference>
<sequence length="327" mass="37941">MASNNSTEVLPGARIRRDTIPALVMMVFILLINGGVILLISCHSRLRTKSNIILISLAVSDFLVGFVGIPFVVACSATFYFPLCLSSSIFFTFISFSTVLHITAMTCDRYIYITWALRYDEIVQRGRAILVVAFIWFISLFSLVRLSWTLNINMHTAKEDLALVQEKETIYLMFNFIVFFFIPLVTMAILDAHMLLLLREQCYRIARDNLPAELVKREKKMQRRQRRAVLTCVLLLILYVILWLPYFILELMQHYFGDRYGVPYIVSTTITYLRLCTPIFNPLIYTLRKYDLKRAAERAWYNVFSSCRHGLPRKRPEEIPLSSGTNV</sequence>
<keyword evidence="4 10" id="KW-1133">Transmembrane helix</keyword>
<comment type="similarity">
    <text evidence="9">Belongs to the G-protein coupled receptor 1 family.</text>
</comment>
<dbReference type="PROSITE" id="PS50262">
    <property type="entry name" value="G_PROTEIN_RECEP_F1_2"/>
    <property type="match status" value="1"/>
</dbReference>
<evidence type="ECO:0000256" key="8">
    <source>
        <dbReference type="ARBA" id="ARBA00023224"/>
    </source>
</evidence>
<keyword evidence="2" id="KW-1003">Cell membrane</keyword>
<evidence type="ECO:0000256" key="5">
    <source>
        <dbReference type="ARBA" id="ARBA00023040"/>
    </source>
</evidence>
<reference evidence="12 13" key="1">
    <citation type="submission" date="2022-05" db="EMBL/GenBank/DDBJ databases">
        <authorList>
            <consortium name="Genoscope - CEA"/>
            <person name="William W."/>
        </authorList>
    </citation>
    <scope>NUCLEOTIDE SEQUENCE [LARGE SCALE GENOMIC DNA]</scope>
</reference>
<dbReference type="InterPro" id="IPR000276">
    <property type="entry name" value="GPCR_Rhodpsn"/>
</dbReference>
<dbReference type="InterPro" id="IPR017452">
    <property type="entry name" value="GPCR_Rhodpsn_7TM"/>
</dbReference>
<feature type="transmembrane region" description="Helical" evidence="10">
    <location>
        <begin position="261"/>
        <end position="284"/>
    </location>
</feature>
<comment type="subcellular location">
    <subcellularLocation>
        <location evidence="1">Cell membrane</location>
        <topology evidence="1">Multi-pass membrane protein</topology>
    </subcellularLocation>
</comment>
<organism evidence="12 13">
    <name type="scientific">Porites evermanni</name>
    <dbReference type="NCBI Taxonomy" id="104178"/>
    <lineage>
        <taxon>Eukaryota</taxon>
        <taxon>Metazoa</taxon>
        <taxon>Cnidaria</taxon>
        <taxon>Anthozoa</taxon>
        <taxon>Hexacorallia</taxon>
        <taxon>Scleractinia</taxon>
        <taxon>Fungiina</taxon>
        <taxon>Poritidae</taxon>
        <taxon>Porites</taxon>
    </lineage>
</organism>
<dbReference type="Proteomes" id="UP001159427">
    <property type="component" value="Unassembled WGS sequence"/>
</dbReference>
<evidence type="ECO:0000256" key="1">
    <source>
        <dbReference type="ARBA" id="ARBA00004651"/>
    </source>
</evidence>
<feature type="transmembrane region" description="Helical" evidence="10">
    <location>
        <begin position="228"/>
        <end position="249"/>
    </location>
</feature>
<dbReference type="PRINTS" id="PR00237">
    <property type="entry name" value="GPCRRHODOPSN"/>
</dbReference>
<feature type="transmembrane region" description="Helical" evidence="10">
    <location>
        <begin position="128"/>
        <end position="150"/>
    </location>
</feature>
<dbReference type="SUPFAM" id="SSF81321">
    <property type="entry name" value="Family A G protein-coupled receptor-like"/>
    <property type="match status" value="1"/>
</dbReference>
<feature type="transmembrane region" description="Helical" evidence="10">
    <location>
        <begin position="170"/>
        <end position="198"/>
    </location>
</feature>
<evidence type="ECO:0000256" key="4">
    <source>
        <dbReference type="ARBA" id="ARBA00022989"/>
    </source>
</evidence>
<proteinExistence type="inferred from homology"/>
<keyword evidence="13" id="KW-1185">Reference proteome</keyword>
<dbReference type="PROSITE" id="PS00237">
    <property type="entry name" value="G_PROTEIN_RECEP_F1_1"/>
    <property type="match status" value="1"/>
</dbReference>
<dbReference type="EMBL" id="CALNXI010000336">
    <property type="protein sequence ID" value="CAH3025095.1"/>
    <property type="molecule type" value="Genomic_DNA"/>
</dbReference>
<feature type="transmembrane region" description="Helical" evidence="10">
    <location>
        <begin position="52"/>
        <end position="73"/>
    </location>
</feature>
<feature type="transmembrane region" description="Helical" evidence="10">
    <location>
        <begin position="79"/>
        <end position="107"/>
    </location>
</feature>
<evidence type="ECO:0000256" key="9">
    <source>
        <dbReference type="RuleBase" id="RU000688"/>
    </source>
</evidence>
<evidence type="ECO:0000313" key="13">
    <source>
        <dbReference type="Proteomes" id="UP001159427"/>
    </source>
</evidence>
<evidence type="ECO:0000313" key="12">
    <source>
        <dbReference type="EMBL" id="CAH3025095.1"/>
    </source>
</evidence>
<keyword evidence="8 9" id="KW-0807">Transducer</keyword>
<evidence type="ECO:0000256" key="6">
    <source>
        <dbReference type="ARBA" id="ARBA00023136"/>
    </source>
</evidence>
<feature type="domain" description="G-protein coupled receptors family 1 profile" evidence="11">
    <location>
        <begin position="32"/>
        <end position="285"/>
    </location>
</feature>
<keyword evidence="6 10" id="KW-0472">Membrane</keyword>
<evidence type="ECO:0000256" key="7">
    <source>
        <dbReference type="ARBA" id="ARBA00023170"/>
    </source>
</evidence>
<evidence type="ECO:0000256" key="3">
    <source>
        <dbReference type="ARBA" id="ARBA00022692"/>
    </source>
</evidence>
<evidence type="ECO:0000256" key="10">
    <source>
        <dbReference type="SAM" id="Phobius"/>
    </source>
</evidence>
<name>A0ABN8M9U6_9CNID</name>
<keyword evidence="7 9" id="KW-0675">Receptor</keyword>
<dbReference type="CDD" id="cd00637">
    <property type="entry name" value="7tm_classA_rhodopsin-like"/>
    <property type="match status" value="1"/>
</dbReference>
<keyword evidence="3 9" id="KW-0812">Transmembrane</keyword>
<keyword evidence="5 9" id="KW-0297">G-protein coupled receptor</keyword>
<dbReference type="Pfam" id="PF00001">
    <property type="entry name" value="7tm_1"/>
    <property type="match status" value="1"/>
</dbReference>
<dbReference type="Gene3D" id="1.20.1070.10">
    <property type="entry name" value="Rhodopsin 7-helix transmembrane proteins"/>
    <property type="match status" value="1"/>
</dbReference>
<feature type="transmembrane region" description="Helical" evidence="10">
    <location>
        <begin position="20"/>
        <end position="40"/>
    </location>
</feature>
<comment type="caution">
    <text evidence="12">The sequence shown here is derived from an EMBL/GenBank/DDBJ whole genome shotgun (WGS) entry which is preliminary data.</text>
</comment>
<dbReference type="InterPro" id="IPR050569">
    <property type="entry name" value="TAAR"/>
</dbReference>
<protein>
    <recommendedName>
        <fullName evidence="11">G-protein coupled receptors family 1 profile domain-containing protein</fullName>
    </recommendedName>
</protein>
<gene>
    <name evidence="12" type="ORF">PEVE_00025033</name>
</gene>